<reference evidence="1 2" key="1">
    <citation type="journal article" date="2017" name="Mycologia">
        <title>Bifiguratus adelaidae, gen. et sp. nov., a new member of Mucoromycotina in endophytic and soil-dwelling habitats.</title>
        <authorList>
            <person name="Torres-Cruz T.J."/>
            <person name="Billingsley Tobias T.L."/>
            <person name="Almatruk M."/>
            <person name="Hesse C."/>
            <person name="Kuske C.R."/>
            <person name="Desiro A."/>
            <person name="Benucci G.M."/>
            <person name="Bonito G."/>
            <person name="Stajich J.E."/>
            <person name="Dunlap C."/>
            <person name="Arnold A.E."/>
            <person name="Porras-Alfaro A."/>
        </authorList>
    </citation>
    <scope>NUCLEOTIDE SEQUENCE [LARGE SCALE GENOMIC DNA]</scope>
    <source>
        <strain evidence="1 2">AZ0501</strain>
    </source>
</reference>
<organism evidence="1 2">
    <name type="scientific">Bifiguratus adelaidae</name>
    <dbReference type="NCBI Taxonomy" id="1938954"/>
    <lineage>
        <taxon>Eukaryota</taxon>
        <taxon>Fungi</taxon>
        <taxon>Fungi incertae sedis</taxon>
        <taxon>Mucoromycota</taxon>
        <taxon>Mucoromycotina</taxon>
        <taxon>Endogonomycetes</taxon>
        <taxon>Endogonales</taxon>
        <taxon>Endogonales incertae sedis</taxon>
        <taxon>Bifiguratus</taxon>
    </lineage>
</organism>
<accession>A0A261XWK1</accession>
<proteinExistence type="predicted"/>
<gene>
    <name evidence="1" type="ORF">BZG36_04671</name>
</gene>
<protein>
    <submittedName>
        <fullName evidence="1">Uncharacterized protein</fullName>
    </submittedName>
</protein>
<comment type="caution">
    <text evidence="1">The sequence shown here is derived from an EMBL/GenBank/DDBJ whole genome shotgun (WGS) entry which is preliminary data.</text>
</comment>
<sequence length="105" mass="12035">MNGACEQYADVGPLYWAFKYPSASFYRPELHPHFELNASYPLAFKNARHEELGLRSTHTEASAVPIQAKQQHITRALEQVKRPQDDILSLFDIRIHVPAYQTKAP</sequence>
<keyword evidence="2" id="KW-1185">Reference proteome</keyword>
<evidence type="ECO:0000313" key="2">
    <source>
        <dbReference type="Proteomes" id="UP000242875"/>
    </source>
</evidence>
<dbReference type="Proteomes" id="UP000242875">
    <property type="component" value="Unassembled WGS sequence"/>
</dbReference>
<dbReference type="EMBL" id="MVBO01000128">
    <property type="protein sequence ID" value="OZJ02737.1"/>
    <property type="molecule type" value="Genomic_DNA"/>
</dbReference>
<evidence type="ECO:0000313" key="1">
    <source>
        <dbReference type="EMBL" id="OZJ02737.1"/>
    </source>
</evidence>
<dbReference type="AlphaFoldDB" id="A0A261XWK1"/>
<name>A0A261XWK1_9FUNG</name>